<keyword evidence="2" id="KW-0349">Heme</keyword>
<dbReference type="GO" id="GO:0016491">
    <property type="term" value="F:oxidoreductase activity"/>
    <property type="evidence" value="ECO:0007669"/>
    <property type="project" value="UniProtKB-KW"/>
</dbReference>
<dbReference type="AlphaFoldDB" id="A0A842I5F7"/>
<organism evidence="8 9">
    <name type="scientific">Paragemmobacter straminiformis</name>
    <dbReference type="NCBI Taxonomy" id="2045119"/>
    <lineage>
        <taxon>Bacteria</taxon>
        <taxon>Pseudomonadati</taxon>
        <taxon>Pseudomonadota</taxon>
        <taxon>Alphaproteobacteria</taxon>
        <taxon>Rhodobacterales</taxon>
        <taxon>Paracoccaceae</taxon>
        <taxon>Paragemmobacter</taxon>
    </lineage>
</organism>
<protein>
    <submittedName>
        <fullName evidence="8">Precorrin-3B synthase</fullName>
    </submittedName>
</protein>
<evidence type="ECO:0000313" key="9">
    <source>
        <dbReference type="Proteomes" id="UP000555411"/>
    </source>
</evidence>
<keyword evidence="9" id="KW-1185">Reference proteome</keyword>
<keyword evidence="5" id="KW-0408">Iron</keyword>
<dbReference type="SUPFAM" id="SSF55124">
    <property type="entry name" value="Nitrite/Sulfite reductase N-terminal domain-like"/>
    <property type="match status" value="1"/>
</dbReference>
<accession>A0A842I5F7</accession>
<evidence type="ECO:0000256" key="4">
    <source>
        <dbReference type="ARBA" id="ARBA00023002"/>
    </source>
</evidence>
<reference evidence="8 9" key="1">
    <citation type="journal article" date="2017" name="Int. J. Syst. Evol. Microbiol.">
        <title>Gemmobacter straminiformis sp. nov., isolated from an artificial fountain.</title>
        <authorList>
            <person name="Kang J.Y."/>
            <person name="Kim M.J."/>
            <person name="Chun J."/>
            <person name="Son K.P."/>
            <person name="Jahng K.Y."/>
        </authorList>
    </citation>
    <scope>NUCLEOTIDE SEQUENCE [LARGE SCALE GENOMIC DNA]</scope>
    <source>
        <strain evidence="8 9">CAM-8</strain>
    </source>
</reference>
<dbReference type="InterPro" id="IPR051329">
    <property type="entry name" value="NIR_SIR_4Fe-4S"/>
</dbReference>
<name>A0A842I5F7_9RHOB</name>
<keyword evidence="6" id="KW-0411">Iron-sulfur</keyword>
<keyword evidence="1" id="KW-0004">4Fe-4S</keyword>
<dbReference type="InterPro" id="IPR005117">
    <property type="entry name" value="NiRdtase/SiRdtase_haem-b_fer"/>
</dbReference>
<dbReference type="Proteomes" id="UP000555411">
    <property type="component" value="Unassembled WGS sequence"/>
</dbReference>
<dbReference type="Gene3D" id="3.90.480.10">
    <property type="entry name" value="Sulfite Reductase Hemoprotein,Domain 2"/>
    <property type="match status" value="1"/>
</dbReference>
<gene>
    <name evidence="8" type="ORF">H7F16_02270</name>
</gene>
<dbReference type="PANTHER" id="PTHR32439">
    <property type="entry name" value="FERREDOXIN--NITRITE REDUCTASE, CHLOROPLASTIC"/>
    <property type="match status" value="1"/>
</dbReference>
<proteinExistence type="predicted"/>
<dbReference type="SUPFAM" id="SSF56014">
    <property type="entry name" value="Nitrite and sulphite reductase 4Fe-4S domain-like"/>
    <property type="match status" value="1"/>
</dbReference>
<evidence type="ECO:0000259" key="7">
    <source>
        <dbReference type="Pfam" id="PF03460"/>
    </source>
</evidence>
<evidence type="ECO:0000256" key="5">
    <source>
        <dbReference type="ARBA" id="ARBA00023004"/>
    </source>
</evidence>
<keyword evidence="4" id="KW-0560">Oxidoreductase</keyword>
<dbReference type="PANTHER" id="PTHR32439:SF9">
    <property type="entry name" value="BLR3264 PROTEIN"/>
    <property type="match status" value="1"/>
</dbReference>
<evidence type="ECO:0000256" key="1">
    <source>
        <dbReference type="ARBA" id="ARBA00022485"/>
    </source>
</evidence>
<dbReference type="Gene3D" id="3.30.413.10">
    <property type="entry name" value="Sulfite Reductase Hemoprotein, domain 1"/>
    <property type="match status" value="2"/>
</dbReference>
<keyword evidence="3" id="KW-0479">Metal-binding</keyword>
<feature type="domain" description="Nitrite/Sulfite reductase ferredoxin-like" evidence="7">
    <location>
        <begin position="16"/>
        <end position="81"/>
    </location>
</feature>
<sequence>MSGPVVQGWCPGALRPMLSGDGLVVRVRLHGGRLPAAMALRIAALSQDFGNGLIDLSARGNVQLRGVTEAGHPALIAGLADLGLIDADSQTEAMRNIQVTPFWNAGDGAQDIAAELVARLRDFPVLPGKFGYAVDTGATPVLRGAAADIRVEQGAGGLIVRAEGMRTGAAVTVGTAVDAALDLARWFVDAGGVTGGRGRMAALVARGALPPARFMAAPMSVAPDILQRPRLVAQGALVGFEFGQMRAETLAALAGFGDMRVTPWRMLLVEGARAMPALAGLVTHADDPLLRVVACTGAPACLQALAPVRDLARALAPKLPEGALLHLSGCAKGCAHPSAAPLTLTATAAGFDLVRNGTAADVAARSLTADELLAQPELLTETSNAP</sequence>
<dbReference type="GO" id="GO:0046872">
    <property type="term" value="F:metal ion binding"/>
    <property type="evidence" value="ECO:0007669"/>
    <property type="project" value="UniProtKB-KW"/>
</dbReference>
<evidence type="ECO:0000256" key="2">
    <source>
        <dbReference type="ARBA" id="ARBA00022617"/>
    </source>
</evidence>
<evidence type="ECO:0000313" key="8">
    <source>
        <dbReference type="EMBL" id="MBC2834314.1"/>
    </source>
</evidence>
<evidence type="ECO:0000256" key="3">
    <source>
        <dbReference type="ARBA" id="ARBA00022723"/>
    </source>
</evidence>
<dbReference type="InterPro" id="IPR036136">
    <property type="entry name" value="Nit/Sulf_reduc_fer-like_dom_sf"/>
</dbReference>
<dbReference type="Pfam" id="PF03460">
    <property type="entry name" value="NIR_SIR_ferr"/>
    <property type="match status" value="1"/>
</dbReference>
<comment type="caution">
    <text evidence="8">The sequence shown here is derived from an EMBL/GenBank/DDBJ whole genome shotgun (WGS) entry which is preliminary data.</text>
</comment>
<evidence type="ECO:0000256" key="6">
    <source>
        <dbReference type="ARBA" id="ARBA00023014"/>
    </source>
</evidence>
<dbReference type="RefSeq" id="WP_185795927.1">
    <property type="nucleotide sequence ID" value="NZ_JACLQD010000001.1"/>
</dbReference>
<dbReference type="GO" id="GO:0051539">
    <property type="term" value="F:4 iron, 4 sulfur cluster binding"/>
    <property type="evidence" value="ECO:0007669"/>
    <property type="project" value="UniProtKB-KW"/>
</dbReference>
<dbReference type="InterPro" id="IPR045854">
    <property type="entry name" value="NO2/SO3_Rdtase_4Fe4S_sf"/>
</dbReference>
<dbReference type="EMBL" id="JACLQD010000001">
    <property type="protein sequence ID" value="MBC2834314.1"/>
    <property type="molecule type" value="Genomic_DNA"/>
</dbReference>